<comment type="caution">
    <text evidence="1">The sequence shown here is derived from an EMBL/GenBank/DDBJ whole genome shotgun (WGS) entry which is preliminary data.</text>
</comment>
<protein>
    <submittedName>
        <fullName evidence="1">Uncharacterized protein</fullName>
    </submittedName>
</protein>
<evidence type="ECO:0000313" key="1">
    <source>
        <dbReference type="EMBL" id="MCI92421.1"/>
    </source>
</evidence>
<name>A0A392VZK8_9FABA</name>
<dbReference type="EMBL" id="LXQA011300535">
    <property type="protein sequence ID" value="MCI92421.1"/>
    <property type="molecule type" value="Genomic_DNA"/>
</dbReference>
<dbReference type="AlphaFoldDB" id="A0A392VZK8"/>
<feature type="non-terminal residue" evidence="1">
    <location>
        <position position="1"/>
    </location>
</feature>
<reference evidence="1 2" key="1">
    <citation type="journal article" date="2018" name="Front. Plant Sci.">
        <title>Red Clover (Trifolium pratense) and Zigzag Clover (T. medium) - A Picture of Genomic Similarities and Differences.</title>
        <authorList>
            <person name="Dluhosova J."/>
            <person name="Istvanek J."/>
            <person name="Nedelnik J."/>
            <person name="Repkova J."/>
        </authorList>
    </citation>
    <scope>NUCLEOTIDE SEQUENCE [LARGE SCALE GENOMIC DNA]</scope>
    <source>
        <strain evidence="2">cv. 10/8</strain>
        <tissue evidence="1">Leaf</tissue>
    </source>
</reference>
<dbReference type="Proteomes" id="UP000265520">
    <property type="component" value="Unassembled WGS sequence"/>
</dbReference>
<proteinExistence type="predicted"/>
<accession>A0A392VZK8</accession>
<sequence>TIFAADDMLADTILDKTFALLPDYLNLLLESNEHTPHEAVGVFMW</sequence>
<organism evidence="1 2">
    <name type="scientific">Trifolium medium</name>
    <dbReference type="NCBI Taxonomy" id="97028"/>
    <lineage>
        <taxon>Eukaryota</taxon>
        <taxon>Viridiplantae</taxon>
        <taxon>Streptophyta</taxon>
        <taxon>Embryophyta</taxon>
        <taxon>Tracheophyta</taxon>
        <taxon>Spermatophyta</taxon>
        <taxon>Magnoliopsida</taxon>
        <taxon>eudicotyledons</taxon>
        <taxon>Gunneridae</taxon>
        <taxon>Pentapetalae</taxon>
        <taxon>rosids</taxon>
        <taxon>fabids</taxon>
        <taxon>Fabales</taxon>
        <taxon>Fabaceae</taxon>
        <taxon>Papilionoideae</taxon>
        <taxon>50 kb inversion clade</taxon>
        <taxon>NPAAA clade</taxon>
        <taxon>Hologalegina</taxon>
        <taxon>IRL clade</taxon>
        <taxon>Trifolieae</taxon>
        <taxon>Trifolium</taxon>
    </lineage>
</organism>
<keyword evidence="2" id="KW-1185">Reference proteome</keyword>
<evidence type="ECO:0000313" key="2">
    <source>
        <dbReference type="Proteomes" id="UP000265520"/>
    </source>
</evidence>